<dbReference type="InterPro" id="IPR012337">
    <property type="entry name" value="RNaseH-like_sf"/>
</dbReference>
<evidence type="ECO:0000256" key="2">
    <source>
        <dbReference type="ARBA" id="ARBA00022801"/>
    </source>
</evidence>
<evidence type="ECO:0000256" key="1">
    <source>
        <dbReference type="ARBA" id="ARBA00022722"/>
    </source>
</evidence>
<keyword evidence="3" id="KW-0812">Transmembrane</keyword>
<sequence>MDHHNLYDITIDSNYTIQTLLTSTPDLVDDWFIVNRILSFSSPIIGLHIERSPSNSAATLTLCINNFCLVYQIFHSPYLNASLSNYLSNPNNRFVGVGAKEDVKELLKNHDLHLANYVNLHSLAAYVLDDQEMLRGEINTLAERVLRKTVKKPHWVSMSRWDNPWLSAIQVKFATVDAFVSFEIGRRLYSHPCLRKPSSKNISNGFIFRFLKFGTASKLVLLLVLACVIARYNGSFLS</sequence>
<evidence type="ECO:0000313" key="5">
    <source>
        <dbReference type="EMBL" id="RHN46358.1"/>
    </source>
</evidence>
<evidence type="ECO:0000256" key="3">
    <source>
        <dbReference type="SAM" id="Phobius"/>
    </source>
</evidence>
<accession>A0A396H0T1</accession>
<dbReference type="GO" id="GO:0003676">
    <property type="term" value="F:nucleic acid binding"/>
    <property type="evidence" value="ECO:0007669"/>
    <property type="project" value="InterPro"/>
</dbReference>
<dbReference type="Proteomes" id="UP000265566">
    <property type="component" value="Chromosome 7"/>
</dbReference>
<feature type="domain" description="3'-5' exonuclease" evidence="4">
    <location>
        <begin position="44"/>
        <end position="188"/>
    </location>
</feature>
<dbReference type="GO" id="GO:0008408">
    <property type="term" value="F:3'-5' exonuclease activity"/>
    <property type="evidence" value="ECO:0007669"/>
    <property type="project" value="InterPro"/>
</dbReference>
<gene>
    <name evidence="5" type="ORF">MtrunA17_Chr7g0241381</name>
</gene>
<evidence type="ECO:0000259" key="4">
    <source>
        <dbReference type="Pfam" id="PF01612"/>
    </source>
</evidence>
<keyword evidence="3" id="KW-1133">Transmembrane helix</keyword>
<dbReference type="PANTHER" id="PTHR13620:SF105">
    <property type="entry name" value="OS01G0737700 PROTEIN"/>
    <property type="match status" value="1"/>
</dbReference>
<dbReference type="Pfam" id="PF01612">
    <property type="entry name" value="DNA_pol_A_exo1"/>
    <property type="match status" value="1"/>
</dbReference>
<dbReference type="EMBL" id="PSQE01000007">
    <property type="protein sequence ID" value="RHN46358.1"/>
    <property type="molecule type" value="Genomic_DNA"/>
</dbReference>
<reference evidence="5" key="1">
    <citation type="journal article" date="2018" name="Nat. Plants">
        <title>Whole-genome landscape of Medicago truncatula symbiotic genes.</title>
        <authorList>
            <person name="Pecrix Y."/>
            <person name="Gamas P."/>
            <person name="Carrere S."/>
        </authorList>
    </citation>
    <scope>NUCLEOTIDE SEQUENCE</scope>
    <source>
        <tissue evidence="5">Leaves</tissue>
    </source>
</reference>
<dbReference type="InterPro" id="IPR036397">
    <property type="entry name" value="RNaseH_sf"/>
</dbReference>
<dbReference type="InterPro" id="IPR051132">
    <property type="entry name" value="3-5_Exonuclease_domain"/>
</dbReference>
<keyword evidence="2 5" id="KW-0378">Hydrolase</keyword>
<dbReference type="InterPro" id="IPR002562">
    <property type="entry name" value="3'-5'_exonuclease_dom"/>
</dbReference>
<keyword evidence="5" id="KW-0067">ATP-binding</keyword>
<protein>
    <submittedName>
        <fullName evidence="5">Putative DNA helicase</fullName>
        <ecNumber evidence="5">3.6.4.12</ecNumber>
    </submittedName>
</protein>
<dbReference type="SUPFAM" id="SSF53098">
    <property type="entry name" value="Ribonuclease H-like"/>
    <property type="match status" value="1"/>
</dbReference>
<dbReference type="GO" id="GO:0006139">
    <property type="term" value="P:nucleobase-containing compound metabolic process"/>
    <property type="evidence" value="ECO:0007669"/>
    <property type="project" value="InterPro"/>
</dbReference>
<dbReference type="GO" id="GO:0003678">
    <property type="term" value="F:DNA helicase activity"/>
    <property type="evidence" value="ECO:0007669"/>
    <property type="project" value="UniProtKB-EC"/>
</dbReference>
<dbReference type="Gene3D" id="3.30.420.10">
    <property type="entry name" value="Ribonuclease H-like superfamily/Ribonuclease H"/>
    <property type="match status" value="1"/>
</dbReference>
<dbReference type="Gramene" id="rna40840">
    <property type="protein sequence ID" value="RHN46358.1"/>
    <property type="gene ID" value="gene40840"/>
</dbReference>
<dbReference type="AlphaFoldDB" id="A0A396H0T1"/>
<comment type="caution">
    <text evidence="5">The sequence shown here is derived from an EMBL/GenBank/DDBJ whole genome shotgun (WGS) entry which is preliminary data.</text>
</comment>
<dbReference type="EC" id="3.6.4.12" evidence="5"/>
<keyword evidence="5" id="KW-0347">Helicase</keyword>
<keyword evidence="5" id="KW-0547">Nucleotide-binding</keyword>
<dbReference type="CDD" id="cd06141">
    <property type="entry name" value="WRN_exo"/>
    <property type="match status" value="1"/>
</dbReference>
<feature type="transmembrane region" description="Helical" evidence="3">
    <location>
        <begin position="210"/>
        <end position="232"/>
    </location>
</feature>
<dbReference type="PANTHER" id="PTHR13620">
    <property type="entry name" value="3-5 EXONUCLEASE"/>
    <property type="match status" value="1"/>
</dbReference>
<organism evidence="5">
    <name type="scientific">Medicago truncatula</name>
    <name type="common">Barrel medic</name>
    <name type="synonym">Medicago tribuloides</name>
    <dbReference type="NCBI Taxonomy" id="3880"/>
    <lineage>
        <taxon>Eukaryota</taxon>
        <taxon>Viridiplantae</taxon>
        <taxon>Streptophyta</taxon>
        <taxon>Embryophyta</taxon>
        <taxon>Tracheophyta</taxon>
        <taxon>Spermatophyta</taxon>
        <taxon>Magnoliopsida</taxon>
        <taxon>eudicotyledons</taxon>
        <taxon>Gunneridae</taxon>
        <taxon>Pentapetalae</taxon>
        <taxon>rosids</taxon>
        <taxon>fabids</taxon>
        <taxon>Fabales</taxon>
        <taxon>Fabaceae</taxon>
        <taxon>Papilionoideae</taxon>
        <taxon>50 kb inversion clade</taxon>
        <taxon>NPAAA clade</taxon>
        <taxon>Hologalegina</taxon>
        <taxon>IRL clade</taxon>
        <taxon>Trifolieae</taxon>
        <taxon>Medicago</taxon>
    </lineage>
</organism>
<proteinExistence type="predicted"/>
<name>A0A396H0T1_MEDTR</name>
<keyword evidence="1" id="KW-0540">Nuclease</keyword>
<keyword evidence="3" id="KW-0472">Membrane</keyword>